<proteinExistence type="inferred from homology"/>
<dbReference type="PROSITE" id="PS51892">
    <property type="entry name" value="SUBTILASE"/>
    <property type="match status" value="1"/>
</dbReference>
<gene>
    <name evidence="8" type="ORF">JYK14_00520</name>
</gene>
<reference evidence="8 9" key="1">
    <citation type="submission" date="2021-12" db="EMBL/GenBank/DDBJ databases">
        <title>Siccirubricoccus leaddurans sp. nov., a high concentration Zn2+ tolerance bacterium.</title>
        <authorList>
            <person name="Cao Y."/>
        </authorList>
    </citation>
    <scope>NUCLEOTIDE SEQUENCE [LARGE SCALE GENOMIC DNA]</scope>
    <source>
        <strain evidence="8 9">KC 17139</strain>
    </source>
</reference>
<comment type="caution">
    <text evidence="8">The sequence shown here is derived from an EMBL/GenBank/DDBJ whole genome shotgun (WGS) entry which is preliminary data.</text>
</comment>
<dbReference type="PANTHER" id="PTHR43806:SF11">
    <property type="entry name" value="CEREVISIN-RELATED"/>
    <property type="match status" value="1"/>
</dbReference>
<dbReference type="InterPro" id="IPR023828">
    <property type="entry name" value="Peptidase_S8_Ser-AS"/>
</dbReference>
<protein>
    <submittedName>
        <fullName evidence="8">S8 family serine peptidase</fullName>
    </submittedName>
</protein>
<dbReference type="SUPFAM" id="SSF52743">
    <property type="entry name" value="Subtilisin-like"/>
    <property type="match status" value="1"/>
</dbReference>
<keyword evidence="9" id="KW-1185">Reference proteome</keyword>
<evidence type="ECO:0000256" key="5">
    <source>
        <dbReference type="PROSITE-ProRule" id="PRU01240"/>
    </source>
</evidence>
<sequence>MGNLSLQRVADDSGPLPWLDRAKAGPRLAMMVARAQARARPDGIARVFVRSRRFPFDAAGKPILPGLDPGFVTDLETGEVFAPGTPAPARAAAAYLYTTRVLLAGAAPRHGGPGCIPLGRLLAEQHVDWVREAQRLRTQLDWSTAEIGACDPRAAGRTRDVGGACAGEGAIIGVADYGVDFAHANFRDAEGRTRLLAIWDQNGAPAAPGGLPRGRAIERAEIDAALQAPGCPYAALGYHPHDNYYTDRKAADQEGAHGTHVLDIAAGNGAATGLPGVAPGAELVFVQLPAFDWKNPGDLAQGAWVYEAAAFIFERAARARKPAVVNLSLTTNTGTHDGTNPVELALAALLRAPGRAVVVCAGNERSKRIHAAGLAQPGAPQSLAWRQPAHDSIPNQLLLCHEGEEALALTLAAPAKEGAACSVALPEADGEYSLRWQDRTIGTVVTRGARPPGVAGAAPPLRQVAVTLLADMDGEADEWRLTLTAGAQPVAFHAWIERDDPDQSWFATSAAPGCTLGSLASCDEVIVVGAYDALAPLHRPPATFSSEGPTRDGRAKPDLIAPGVGILAARSLRGDPRQAGGRRRGRPEGTVGTGTSQAAPHVTGAVALLFAAAGNWALTMSGTFLRDLLRETARRDTLTPQAAGWDPHAGCGRLAVRAALDALPGRLDPPREAMAAPTVAKEAALAVAPGPAGAAGEAAAE</sequence>
<name>A0ABT1CYC6_9PROT</name>
<evidence type="ECO:0000313" key="8">
    <source>
        <dbReference type="EMBL" id="MCO6414664.1"/>
    </source>
</evidence>
<keyword evidence="3 5" id="KW-0378">Hydrolase</keyword>
<dbReference type="Gene3D" id="3.40.50.200">
    <property type="entry name" value="Peptidase S8/S53 domain"/>
    <property type="match status" value="1"/>
</dbReference>
<keyword evidence="4 5" id="KW-0720">Serine protease</keyword>
<feature type="active site" description="Charge relay system" evidence="5">
    <location>
        <position position="257"/>
    </location>
</feature>
<dbReference type="EMBL" id="JAFIRR010000005">
    <property type="protein sequence ID" value="MCO6414664.1"/>
    <property type="molecule type" value="Genomic_DNA"/>
</dbReference>
<feature type="domain" description="Peptidase S8/S53" evidence="7">
    <location>
        <begin position="515"/>
        <end position="645"/>
    </location>
</feature>
<evidence type="ECO:0000256" key="6">
    <source>
        <dbReference type="SAM" id="MobiDB-lite"/>
    </source>
</evidence>
<feature type="active site" description="Charge relay system" evidence="5">
    <location>
        <position position="176"/>
    </location>
</feature>
<evidence type="ECO:0000256" key="2">
    <source>
        <dbReference type="ARBA" id="ARBA00022670"/>
    </source>
</evidence>
<dbReference type="PRINTS" id="PR00723">
    <property type="entry name" value="SUBTILISIN"/>
</dbReference>
<dbReference type="PANTHER" id="PTHR43806">
    <property type="entry name" value="PEPTIDASE S8"/>
    <property type="match status" value="1"/>
</dbReference>
<dbReference type="Gene3D" id="2.60.120.1290">
    <property type="match status" value="1"/>
</dbReference>
<dbReference type="InterPro" id="IPR000209">
    <property type="entry name" value="Peptidase_S8/S53_dom"/>
</dbReference>
<dbReference type="PROSITE" id="PS00138">
    <property type="entry name" value="SUBTILASE_SER"/>
    <property type="match status" value="1"/>
</dbReference>
<feature type="region of interest" description="Disordered" evidence="6">
    <location>
        <begin position="573"/>
        <end position="598"/>
    </location>
</feature>
<evidence type="ECO:0000256" key="1">
    <source>
        <dbReference type="ARBA" id="ARBA00011073"/>
    </source>
</evidence>
<feature type="domain" description="Peptidase S8/S53" evidence="7">
    <location>
        <begin position="167"/>
        <end position="376"/>
    </location>
</feature>
<comment type="similarity">
    <text evidence="1 5">Belongs to the peptidase S8 family.</text>
</comment>
<dbReference type="InterPro" id="IPR015500">
    <property type="entry name" value="Peptidase_S8_subtilisin-rel"/>
</dbReference>
<evidence type="ECO:0000256" key="3">
    <source>
        <dbReference type="ARBA" id="ARBA00022801"/>
    </source>
</evidence>
<dbReference type="RefSeq" id="WP_252951253.1">
    <property type="nucleotide sequence ID" value="NZ_JAFIRR010000005.1"/>
</dbReference>
<accession>A0ABT1CYC6</accession>
<dbReference type="InterPro" id="IPR050131">
    <property type="entry name" value="Peptidase_S8_subtilisin-like"/>
</dbReference>
<keyword evidence="2 5" id="KW-0645">Protease</keyword>
<feature type="active site" description="Charge relay system" evidence="5">
    <location>
        <position position="596"/>
    </location>
</feature>
<evidence type="ECO:0000256" key="4">
    <source>
        <dbReference type="ARBA" id="ARBA00022825"/>
    </source>
</evidence>
<evidence type="ECO:0000313" key="9">
    <source>
        <dbReference type="Proteomes" id="UP001523392"/>
    </source>
</evidence>
<organism evidence="8 9">
    <name type="scientific">Siccirubricoccus soli</name>
    <dbReference type="NCBI Taxonomy" id="2899147"/>
    <lineage>
        <taxon>Bacteria</taxon>
        <taxon>Pseudomonadati</taxon>
        <taxon>Pseudomonadota</taxon>
        <taxon>Alphaproteobacteria</taxon>
        <taxon>Acetobacterales</taxon>
        <taxon>Roseomonadaceae</taxon>
        <taxon>Siccirubricoccus</taxon>
    </lineage>
</organism>
<dbReference type="Pfam" id="PF00082">
    <property type="entry name" value="Peptidase_S8"/>
    <property type="match status" value="2"/>
</dbReference>
<dbReference type="InterPro" id="IPR036852">
    <property type="entry name" value="Peptidase_S8/S53_dom_sf"/>
</dbReference>
<dbReference type="Proteomes" id="UP001523392">
    <property type="component" value="Unassembled WGS sequence"/>
</dbReference>
<evidence type="ECO:0000259" key="7">
    <source>
        <dbReference type="Pfam" id="PF00082"/>
    </source>
</evidence>